<sequence length="59" mass="7036">CEMSIGIDKKYCVFCNKRAFKKFWRPSCAEWIWLCDVCLKEKKYKDCLIEGVKYGTNTD</sequence>
<organism evidence="1">
    <name type="scientific">marine sediment metagenome</name>
    <dbReference type="NCBI Taxonomy" id="412755"/>
    <lineage>
        <taxon>unclassified sequences</taxon>
        <taxon>metagenomes</taxon>
        <taxon>ecological metagenomes</taxon>
    </lineage>
</organism>
<comment type="caution">
    <text evidence="1">The sequence shown here is derived from an EMBL/GenBank/DDBJ whole genome shotgun (WGS) entry which is preliminary data.</text>
</comment>
<dbReference type="EMBL" id="LAZR01004365">
    <property type="protein sequence ID" value="KKN09295.1"/>
    <property type="molecule type" value="Genomic_DNA"/>
</dbReference>
<dbReference type="AlphaFoldDB" id="A0A0F9MPQ4"/>
<feature type="non-terminal residue" evidence="1">
    <location>
        <position position="1"/>
    </location>
</feature>
<reference evidence="1" key="1">
    <citation type="journal article" date="2015" name="Nature">
        <title>Complex archaea that bridge the gap between prokaryotes and eukaryotes.</title>
        <authorList>
            <person name="Spang A."/>
            <person name="Saw J.H."/>
            <person name="Jorgensen S.L."/>
            <person name="Zaremba-Niedzwiedzka K."/>
            <person name="Martijn J."/>
            <person name="Lind A.E."/>
            <person name="van Eijk R."/>
            <person name="Schleper C."/>
            <person name="Guy L."/>
            <person name="Ettema T.J."/>
        </authorList>
    </citation>
    <scope>NUCLEOTIDE SEQUENCE</scope>
</reference>
<name>A0A0F9MPQ4_9ZZZZ</name>
<protein>
    <submittedName>
        <fullName evidence="1">Uncharacterized protein</fullName>
    </submittedName>
</protein>
<proteinExistence type="predicted"/>
<gene>
    <name evidence="1" type="ORF">LCGC14_1048210</name>
</gene>
<evidence type="ECO:0000313" key="1">
    <source>
        <dbReference type="EMBL" id="KKN09295.1"/>
    </source>
</evidence>
<accession>A0A0F9MPQ4</accession>